<keyword evidence="2" id="KW-1185">Reference proteome</keyword>
<dbReference type="Proteomes" id="UP001605036">
    <property type="component" value="Unassembled WGS sequence"/>
</dbReference>
<dbReference type="EMBL" id="JBHFFA010000007">
    <property type="protein sequence ID" value="KAL2613278.1"/>
    <property type="molecule type" value="Genomic_DNA"/>
</dbReference>
<proteinExistence type="predicted"/>
<name>A0ABD1XXC1_9MARC</name>
<comment type="caution">
    <text evidence="1">The sequence shown here is derived from an EMBL/GenBank/DDBJ whole genome shotgun (WGS) entry which is preliminary data.</text>
</comment>
<sequence length="123" mass="13714">MMRTTLPIPVLLATIFVLGFALLTEGQGFVLGRVLRRQTQLANTLLQNRVPFDRTPAEKQSFFQTLTDGTKVVCTQARRRLQQQTVSSNLTVGLVLWRIPLILSVKLATTASTPGRRCMICTL</sequence>
<evidence type="ECO:0000313" key="1">
    <source>
        <dbReference type="EMBL" id="KAL2613278.1"/>
    </source>
</evidence>
<gene>
    <name evidence="1" type="ORF">R1flu_024970</name>
</gene>
<organism evidence="1 2">
    <name type="scientific">Riccia fluitans</name>
    <dbReference type="NCBI Taxonomy" id="41844"/>
    <lineage>
        <taxon>Eukaryota</taxon>
        <taxon>Viridiplantae</taxon>
        <taxon>Streptophyta</taxon>
        <taxon>Embryophyta</taxon>
        <taxon>Marchantiophyta</taxon>
        <taxon>Marchantiopsida</taxon>
        <taxon>Marchantiidae</taxon>
        <taxon>Marchantiales</taxon>
        <taxon>Ricciaceae</taxon>
        <taxon>Riccia</taxon>
    </lineage>
</organism>
<protein>
    <recommendedName>
        <fullName evidence="3">ATP synthase protein MI25</fullName>
    </recommendedName>
</protein>
<dbReference type="AlphaFoldDB" id="A0ABD1XXC1"/>
<evidence type="ECO:0000313" key="2">
    <source>
        <dbReference type="Proteomes" id="UP001605036"/>
    </source>
</evidence>
<reference evidence="1 2" key="1">
    <citation type="submission" date="2024-09" db="EMBL/GenBank/DDBJ databases">
        <title>Chromosome-scale assembly of Riccia fluitans.</title>
        <authorList>
            <person name="Paukszto L."/>
            <person name="Sawicki J."/>
            <person name="Karawczyk K."/>
            <person name="Piernik-Szablinska J."/>
            <person name="Szczecinska M."/>
            <person name="Mazdziarz M."/>
        </authorList>
    </citation>
    <scope>NUCLEOTIDE SEQUENCE [LARGE SCALE GENOMIC DNA]</scope>
    <source>
        <strain evidence="1">Rf_01</strain>
        <tissue evidence="1">Aerial parts of the thallus</tissue>
    </source>
</reference>
<accession>A0ABD1XXC1</accession>
<evidence type="ECO:0008006" key="3">
    <source>
        <dbReference type="Google" id="ProtNLM"/>
    </source>
</evidence>